<name>A0A087AJM8_9BIFI</name>
<dbReference type="AlphaFoldDB" id="A0A087AJM8"/>
<gene>
    <name evidence="3" type="ORF">BCUN_2188</name>
</gene>
<dbReference type="STRING" id="1688.BCUN_2188"/>
<comment type="caution">
    <text evidence="3">The sequence shown here is derived from an EMBL/GenBank/DDBJ whole genome shotgun (WGS) entry which is preliminary data.</text>
</comment>
<sequence length="59" mass="6793">MILNTWEAVYFRHDYDVLERLADAAASIGVERFVVDDGWFGARRDDTVGLGDWQVFAQK</sequence>
<dbReference type="GO" id="GO:0004557">
    <property type="term" value="F:alpha-galactosidase activity"/>
    <property type="evidence" value="ECO:0007669"/>
    <property type="project" value="UniProtKB-EC"/>
</dbReference>
<dbReference type="SUPFAM" id="SSF51445">
    <property type="entry name" value="(Trans)glycosidases"/>
    <property type="match status" value="1"/>
</dbReference>
<dbReference type="InterPro" id="IPR000111">
    <property type="entry name" value="Glyco_hydro_27/36_CS"/>
</dbReference>
<organism evidence="3 4">
    <name type="scientific">Bifidobacterium cuniculi</name>
    <dbReference type="NCBI Taxonomy" id="1688"/>
    <lineage>
        <taxon>Bacteria</taxon>
        <taxon>Bacillati</taxon>
        <taxon>Actinomycetota</taxon>
        <taxon>Actinomycetes</taxon>
        <taxon>Bifidobacteriales</taxon>
        <taxon>Bifidobacteriaceae</taxon>
        <taxon>Bifidobacterium</taxon>
    </lineage>
</organism>
<dbReference type="Pfam" id="PF02065">
    <property type="entry name" value="Melibiase"/>
    <property type="match status" value="1"/>
</dbReference>
<dbReference type="InterPro" id="IPR017853">
    <property type="entry name" value="GH"/>
</dbReference>
<dbReference type="EC" id="3.2.1.22" evidence="3"/>
<dbReference type="Gene3D" id="3.20.20.70">
    <property type="entry name" value="Aldolase class I"/>
    <property type="match status" value="1"/>
</dbReference>
<protein>
    <submittedName>
        <fullName evidence="3">Alpha-galactosidase</fullName>
        <ecNumber evidence="3">3.2.1.22</ecNumber>
    </submittedName>
</protein>
<dbReference type="Proteomes" id="UP000029067">
    <property type="component" value="Unassembled WGS sequence"/>
</dbReference>
<keyword evidence="1 3" id="KW-0378">Hydrolase</keyword>
<reference evidence="3 4" key="1">
    <citation type="submission" date="2014-03" db="EMBL/GenBank/DDBJ databases">
        <title>Genomics of Bifidobacteria.</title>
        <authorList>
            <person name="Ventura M."/>
            <person name="Milani C."/>
            <person name="Lugli G.A."/>
        </authorList>
    </citation>
    <scope>NUCLEOTIDE SEQUENCE [LARGE SCALE GENOMIC DNA]</scope>
    <source>
        <strain evidence="3 4">LMG 10738</strain>
    </source>
</reference>
<keyword evidence="2 3" id="KW-0326">Glycosidase</keyword>
<evidence type="ECO:0000313" key="4">
    <source>
        <dbReference type="Proteomes" id="UP000029067"/>
    </source>
</evidence>
<dbReference type="InterPro" id="IPR013785">
    <property type="entry name" value="Aldolase_TIM"/>
</dbReference>
<evidence type="ECO:0000256" key="2">
    <source>
        <dbReference type="ARBA" id="ARBA00023295"/>
    </source>
</evidence>
<keyword evidence="4" id="KW-1185">Reference proteome</keyword>
<dbReference type="EMBL" id="JGYV01000027">
    <property type="protein sequence ID" value="KFI58978.1"/>
    <property type="molecule type" value="Genomic_DNA"/>
</dbReference>
<dbReference type="GO" id="GO:0005975">
    <property type="term" value="P:carbohydrate metabolic process"/>
    <property type="evidence" value="ECO:0007669"/>
    <property type="project" value="InterPro"/>
</dbReference>
<evidence type="ECO:0000313" key="3">
    <source>
        <dbReference type="EMBL" id="KFI58978.1"/>
    </source>
</evidence>
<dbReference type="PROSITE" id="PS00512">
    <property type="entry name" value="ALPHA_GALACTOSIDASE"/>
    <property type="match status" value="1"/>
</dbReference>
<evidence type="ECO:0000256" key="1">
    <source>
        <dbReference type="ARBA" id="ARBA00022801"/>
    </source>
</evidence>
<dbReference type="eggNOG" id="COG3345">
    <property type="taxonomic scope" value="Bacteria"/>
</dbReference>
<accession>A0A087AJM8</accession>
<proteinExistence type="predicted"/>